<dbReference type="Proteomes" id="UP000077552">
    <property type="component" value="Unassembled WGS sequence"/>
</dbReference>
<evidence type="ECO:0000256" key="1">
    <source>
        <dbReference type="ARBA" id="ARBA00004127"/>
    </source>
</evidence>
<name>A0A1A9LA95_9FLAO</name>
<sequence length="125" mass="14609">MKDEAKKLFRFLRTKPVPANTNEILALERTKLANERTLLSYIRSSLYLLLGGIAILQLKDFRNIHWLGYVALAVCIIFLAVGIFRYVLLYRRLYKWNRVLYVDTISDKVKKDADTQIEKEKATAE</sequence>
<organism evidence="7 8">
    <name type="scientific">Aequorivita soesokkakensis</name>
    <dbReference type="NCBI Taxonomy" id="1385699"/>
    <lineage>
        <taxon>Bacteria</taxon>
        <taxon>Pseudomonadati</taxon>
        <taxon>Bacteroidota</taxon>
        <taxon>Flavobacteriia</taxon>
        <taxon>Flavobacteriales</taxon>
        <taxon>Flavobacteriaceae</taxon>
        <taxon>Aequorivita</taxon>
    </lineage>
</organism>
<protein>
    <recommendedName>
        <fullName evidence="6">DUF202 domain-containing protein</fullName>
    </recommendedName>
</protein>
<dbReference type="GO" id="GO:0012505">
    <property type="term" value="C:endomembrane system"/>
    <property type="evidence" value="ECO:0007669"/>
    <property type="project" value="UniProtKB-SubCell"/>
</dbReference>
<dbReference type="STRING" id="1385699.A7A78_08185"/>
<keyword evidence="3 5" id="KW-1133">Transmembrane helix</keyword>
<dbReference type="RefSeq" id="WP_068763205.1">
    <property type="nucleotide sequence ID" value="NZ_LXIE01000050.1"/>
</dbReference>
<evidence type="ECO:0000256" key="4">
    <source>
        <dbReference type="ARBA" id="ARBA00023136"/>
    </source>
</evidence>
<feature type="transmembrane region" description="Helical" evidence="5">
    <location>
        <begin position="38"/>
        <end position="58"/>
    </location>
</feature>
<comment type="caution">
    <text evidence="7">The sequence shown here is derived from an EMBL/GenBank/DDBJ whole genome shotgun (WGS) entry which is preliminary data.</text>
</comment>
<proteinExistence type="predicted"/>
<evidence type="ECO:0000259" key="6">
    <source>
        <dbReference type="Pfam" id="PF02656"/>
    </source>
</evidence>
<evidence type="ECO:0000256" key="2">
    <source>
        <dbReference type="ARBA" id="ARBA00022692"/>
    </source>
</evidence>
<evidence type="ECO:0000256" key="3">
    <source>
        <dbReference type="ARBA" id="ARBA00022989"/>
    </source>
</evidence>
<evidence type="ECO:0000313" key="7">
    <source>
        <dbReference type="EMBL" id="OAD90180.1"/>
    </source>
</evidence>
<dbReference type="EMBL" id="LXIE01000050">
    <property type="protein sequence ID" value="OAD90180.1"/>
    <property type="molecule type" value="Genomic_DNA"/>
</dbReference>
<evidence type="ECO:0000313" key="8">
    <source>
        <dbReference type="Proteomes" id="UP000077552"/>
    </source>
</evidence>
<keyword evidence="2 5" id="KW-0812">Transmembrane</keyword>
<evidence type="ECO:0000256" key="5">
    <source>
        <dbReference type="SAM" id="Phobius"/>
    </source>
</evidence>
<dbReference type="InterPro" id="IPR003807">
    <property type="entry name" value="DUF202"/>
</dbReference>
<comment type="subcellular location">
    <subcellularLocation>
        <location evidence="1">Endomembrane system</location>
        <topology evidence="1">Multi-pass membrane protein</topology>
    </subcellularLocation>
</comment>
<keyword evidence="8" id="KW-1185">Reference proteome</keyword>
<feature type="transmembrane region" description="Helical" evidence="5">
    <location>
        <begin position="64"/>
        <end position="88"/>
    </location>
</feature>
<gene>
    <name evidence="7" type="ORF">A7A78_08185</name>
</gene>
<dbReference type="AlphaFoldDB" id="A0A1A9LA95"/>
<feature type="domain" description="DUF202" evidence="6">
    <location>
        <begin position="29"/>
        <end position="87"/>
    </location>
</feature>
<keyword evidence="4 5" id="KW-0472">Membrane</keyword>
<dbReference type="OrthoDB" id="965828at2"/>
<accession>A0A1A9LA95</accession>
<reference evidence="7 8" key="1">
    <citation type="submission" date="2016-05" db="EMBL/GenBank/DDBJ databases">
        <title>Genome sequencing of Vitellibacter soesokkakensis RSSK-12.</title>
        <authorList>
            <person name="Thevarajoo S."/>
            <person name="Selvaratnam C."/>
            <person name="Goh K.M."/>
            <person name="Chan K.-G."/>
            <person name="Chong C.S."/>
        </authorList>
    </citation>
    <scope>NUCLEOTIDE SEQUENCE [LARGE SCALE GENOMIC DNA]</scope>
    <source>
        <strain evidence="7 8">RSSK-12</strain>
    </source>
</reference>
<dbReference type="Pfam" id="PF02656">
    <property type="entry name" value="DUF202"/>
    <property type="match status" value="1"/>
</dbReference>